<name>A0ACB5TQD3_AMBMO</name>
<evidence type="ECO:0000313" key="1">
    <source>
        <dbReference type="EMBL" id="GME92844.1"/>
    </source>
</evidence>
<dbReference type="EMBL" id="BSXS01008537">
    <property type="protein sequence ID" value="GME92844.1"/>
    <property type="molecule type" value="Genomic_DNA"/>
</dbReference>
<sequence>MVFRQSDKEEISFLGARARNKNNRNNDYKDNNATTSEEPDLMSNSIPSYRRNPNTNTNHKGLPAEDDDLMSAIRPNLTQREEPKAQSRLSSKGSPPPKVVARLPSAPKAQKSVQKQLQIHEELGKQAQKLLRSTYASKYRPVDPNDDDEHPDPPKRPSREHSRKISFTEAPRKGSPRIPESSISPSLPTRRISLERRLSREYSPDHPSRDKRMSPHLTGQHSERHSSREIRDDSTGALSRGNPRSPALAENRFHGTSRDRDDNYSSSDKHLRRHPRRGRRDKGNYHSPKAGFPNRNNGYDDQAILVSGT</sequence>
<accession>A0ACB5TQD3</accession>
<reference evidence="1" key="1">
    <citation type="submission" date="2023-04" db="EMBL/GenBank/DDBJ databases">
        <title>Ambrosiozyma monospora NBRC 10751.</title>
        <authorList>
            <person name="Ichikawa N."/>
            <person name="Sato H."/>
            <person name="Tonouchi N."/>
        </authorList>
    </citation>
    <scope>NUCLEOTIDE SEQUENCE</scope>
    <source>
        <strain evidence="1">NBRC 10751</strain>
    </source>
</reference>
<protein>
    <submittedName>
        <fullName evidence="1">Unnamed protein product</fullName>
    </submittedName>
</protein>
<evidence type="ECO:0000313" key="2">
    <source>
        <dbReference type="Proteomes" id="UP001165064"/>
    </source>
</evidence>
<keyword evidence="2" id="KW-1185">Reference proteome</keyword>
<proteinExistence type="predicted"/>
<gene>
    <name evidence="1" type="ORF">Amon02_000917800</name>
</gene>
<organism evidence="1 2">
    <name type="scientific">Ambrosiozyma monospora</name>
    <name type="common">Yeast</name>
    <name type="synonym">Endomycopsis monosporus</name>
    <dbReference type="NCBI Taxonomy" id="43982"/>
    <lineage>
        <taxon>Eukaryota</taxon>
        <taxon>Fungi</taxon>
        <taxon>Dikarya</taxon>
        <taxon>Ascomycota</taxon>
        <taxon>Saccharomycotina</taxon>
        <taxon>Pichiomycetes</taxon>
        <taxon>Pichiales</taxon>
        <taxon>Pichiaceae</taxon>
        <taxon>Ambrosiozyma</taxon>
    </lineage>
</organism>
<comment type="caution">
    <text evidence="1">The sequence shown here is derived from an EMBL/GenBank/DDBJ whole genome shotgun (WGS) entry which is preliminary data.</text>
</comment>
<dbReference type="Proteomes" id="UP001165064">
    <property type="component" value="Unassembled WGS sequence"/>
</dbReference>